<evidence type="ECO:0000313" key="1">
    <source>
        <dbReference type="EMBL" id="TGY33283.1"/>
    </source>
</evidence>
<comment type="caution">
    <text evidence="1">The sequence shown here is derived from an EMBL/GenBank/DDBJ whole genome shotgun (WGS) entry which is preliminary data.</text>
</comment>
<accession>A0A4S2CYS4</accession>
<dbReference type="AlphaFoldDB" id="A0A4S2CYS4"/>
<proteinExistence type="predicted"/>
<reference evidence="1 2" key="1">
    <citation type="submission" date="2019-04" db="EMBL/GenBank/DDBJ databases">
        <title>Microbes associate with the intestines of laboratory mice.</title>
        <authorList>
            <person name="Navarre W."/>
            <person name="Wong E."/>
            <person name="Huang K."/>
            <person name="Tropini C."/>
            <person name="Ng K."/>
            <person name="Yu B."/>
        </authorList>
    </citation>
    <scope>NUCLEOTIDE SEQUENCE [LARGE SCALE GENOMIC DNA]</scope>
    <source>
        <strain evidence="1 2">NM46_B2-13</strain>
    </source>
</reference>
<evidence type="ECO:0000313" key="2">
    <source>
        <dbReference type="Proteomes" id="UP000309893"/>
    </source>
</evidence>
<dbReference type="Proteomes" id="UP000309893">
    <property type="component" value="Unassembled WGS sequence"/>
</dbReference>
<organism evidence="1 2">
    <name type="scientific">Microbacterium laevaniformans</name>
    <dbReference type="NCBI Taxonomy" id="36807"/>
    <lineage>
        <taxon>Bacteria</taxon>
        <taxon>Bacillati</taxon>
        <taxon>Actinomycetota</taxon>
        <taxon>Actinomycetes</taxon>
        <taxon>Micrococcales</taxon>
        <taxon>Microbacteriaceae</taxon>
        <taxon>Microbacterium</taxon>
    </lineage>
</organism>
<dbReference type="RefSeq" id="WP_135950109.1">
    <property type="nucleotide sequence ID" value="NZ_SRYO01000014.1"/>
</dbReference>
<sequence length="165" mass="18143">MMIVVCIPFGDLVGRLIAELGVWLNTVGWQLIVDGSKWVLSLGLLSTFVAAILTSRRDRLSRERERRSQLAQTFLEACVSALVIRLNGSASADDRSDAMLVFSHQMLIAANDSKQATKFDEWVSEMVRAIRFGQPPPTLEQIVAVLGKTMAAWVQDPAKVTAPST</sequence>
<dbReference type="EMBL" id="SRYO01000014">
    <property type="protein sequence ID" value="TGY33283.1"/>
    <property type="molecule type" value="Genomic_DNA"/>
</dbReference>
<name>A0A4S2CYS4_9MICO</name>
<protein>
    <submittedName>
        <fullName evidence="1">Uncharacterized protein</fullName>
    </submittedName>
</protein>
<gene>
    <name evidence="1" type="ORF">E5344_14650</name>
</gene>